<sequence>MPLRRSHAKSHHGCTQCKKRRIKCDETRPCCGSCQKKYLSCTFNSYHPERLRLWGSAETGPGQENGSAAILPLGKLELLHHWHTAIALSLSQNEALIEVFQTHVPRKGLTHPFLMHSILAISALHLSRGSSDSHAQRYTEIAIQHHSLALSLCAPLLSNVTSTNCHAVFACSVLITSFSFAYQGLNTMFESMSVNEVIEVFKLVRGSASIVEKARPWIEQGDLRLLLNFTRCAKQSQRPKQVHQVYAQIKALLEQQADDGQSQCQSGARAVVLSSIKHLLDAFDAFIASENQMTILAWPAMIDSQYLDLVLKKEPRSLVTLAHYGALLHVMAKAWWMEGWGKILVNLTAEHLDKSVQSAIAWPLAVINNGGSGE</sequence>
<keyword evidence="4" id="KW-0539">Nucleus</keyword>
<dbReference type="SMART" id="SM00066">
    <property type="entry name" value="GAL4"/>
    <property type="match status" value="1"/>
</dbReference>
<reference evidence="6" key="1">
    <citation type="submission" date="2021-07" db="EMBL/GenBank/DDBJ databases">
        <authorList>
            <person name="Branca A.L. A."/>
        </authorList>
    </citation>
    <scope>NUCLEOTIDE SEQUENCE</scope>
</reference>
<keyword evidence="2" id="KW-0238">DNA-binding</keyword>
<feature type="domain" description="Zn(2)-C6 fungal-type" evidence="5">
    <location>
        <begin position="13"/>
        <end position="43"/>
    </location>
</feature>
<dbReference type="AlphaFoldDB" id="A0A9W4P420"/>
<dbReference type="PANTHER" id="PTHR47784">
    <property type="entry name" value="STEROL UPTAKE CONTROL PROTEIN 2"/>
    <property type="match status" value="1"/>
</dbReference>
<dbReference type="PROSITE" id="PS50048">
    <property type="entry name" value="ZN2_CY6_FUNGAL_2"/>
    <property type="match status" value="1"/>
</dbReference>
<evidence type="ECO:0000256" key="4">
    <source>
        <dbReference type="ARBA" id="ARBA00023242"/>
    </source>
</evidence>
<keyword evidence="3" id="KW-0804">Transcription</keyword>
<dbReference type="PROSITE" id="PS00463">
    <property type="entry name" value="ZN2_CY6_FUNGAL_1"/>
    <property type="match status" value="1"/>
</dbReference>
<evidence type="ECO:0000256" key="1">
    <source>
        <dbReference type="ARBA" id="ARBA00023015"/>
    </source>
</evidence>
<dbReference type="GO" id="GO:0001228">
    <property type="term" value="F:DNA-binding transcription activator activity, RNA polymerase II-specific"/>
    <property type="evidence" value="ECO:0007669"/>
    <property type="project" value="TreeGrafter"/>
</dbReference>
<dbReference type="OrthoDB" id="5386330at2759"/>
<accession>A0A9W4P420</accession>
<dbReference type="GO" id="GO:0003677">
    <property type="term" value="F:DNA binding"/>
    <property type="evidence" value="ECO:0007669"/>
    <property type="project" value="UniProtKB-KW"/>
</dbReference>
<dbReference type="GO" id="GO:0008270">
    <property type="term" value="F:zinc ion binding"/>
    <property type="evidence" value="ECO:0007669"/>
    <property type="project" value="InterPro"/>
</dbReference>
<evidence type="ECO:0000313" key="6">
    <source>
        <dbReference type="EMBL" id="CAG8893776.1"/>
    </source>
</evidence>
<dbReference type="Proteomes" id="UP001154252">
    <property type="component" value="Unassembled WGS sequence"/>
</dbReference>
<protein>
    <recommendedName>
        <fullName evidence="5">Zn(2)-C6 fungal-type domain-containing protein</fullName>
    </recommendedName>
</protein>
<dbReference type="EMBL" id="CAJVRC010000846">
    <property type="protein sequence ID" value="CAG8893776.1"/>
    <property type="molecule type" value="Genomic_DNA"/>
</dbReference>
<dbReference type="InterPro" id="IPR001138">
    <property type="entry name" value="Zn2Cys6_DnaBD"/>
</dbReference>
<name>A0A9W4P420_9EURO</name>
<dbReference type="SUPFAM" id="SSF57701">
    <property type="entry name" value="Zn2/Cys6 DNA-binding domain"/>
    <property type="match status" value="1"/>
</dbReference>
<dbReference type="InterPro" id="IPR021858">
    <property type="entry name" value="Fun_TF"/>
</dbReference>
<dbReference type="PANTHER" id="PTHR47784:SF5">
    <property type="entry name" value="STEROL UPTAKE CONTROL PROTEIN 2"/>
    <property type="match status" value="1"/>
</dbReference>
<evidence type="ECO:0000256" key="2">
    <source>
        <dbReference type="ARBA" id="ARBA00023125"/>
    </source>
</evidence>
<comment type="caution">
    <text evidence="6">The sequence shown here is derived from an EMBL/GenBank/DDBJ whole genome shotgun (WGS) entry which is preliminary data.</text>
</comment>
<evidence type="ECO:0000313" key="7">
    <source>
        <dbReference type="Proteomes" id="UP001154252"/>
    </source>
</evidence>
<dbReference type="Gene3D" id="4.10.240.10">
    <property type="entry name" value="Zn(2)-C6 fungal-type DNA-binding domain"/>
    <property type="match status" value="1"/>
</dbReference>
<keyword evidence="1" id="KW-0805">Transcription regulation</keyword>
<gene>
    <name evidence="6" type="ORF">PEGY_LOCUS3750</name>
</gene>
<dbReference type="Pfam" id="PF00172">
    <property type="entry name" value="Zn_clus"/>
    <property type="match status" value="1"/>
</dbReference>
<evidence type="ECO:0000256" key="3">
    <source>
        <dbReference type="ARBA" id="ARBA00023163"/>
    </source>
</evidence>
<proteinExistence type="predicted"/>
<dbReference type="InterPro" id="IPR036864">
    <property type="entry name" value="Zn2-C6_fun-type_DNA-bd_sf"/>
</dbReference>
<keyword evidence="7" id="KW-1185">Reference proteome</keyword>
<organism evidence="6 7">
    <name type="scientific">Penicillium egyptiacum</name>
    <dbReference type="NCBI Taxonomy" id="1303716"/>
    <lineage>
        <taxon>Eukaryota</taxon>
        <taxon>Fungi</taxon>
        <taxon>Dikarya</taxon>
        <taxon>Ascomycota</taxon>
        <taxon>Pezizomycotina</taxon>
        <taxon>Eurotiomycetes</taxon>
        <taxon>Eurotiomycetidae</taxon>
        <taxon>Eurotiales</taxon>
        <taxon>Aspergillaceae</taxon>
        <taxon>Penicillium</taxon>
    </lineage>
</organism>
<dbReference type="InterPro" id="IPR053157">
    <property type="entry name" value="Sterol_Uptake_Regulator"/>
</dbReference>
<evidence type="ECO:0000259" key="5">
    <source>
        <dbReference type="PROSITE" id="PS50048"/>
    </source>
</evidence>
<dbReference type="Pfam" id="PF11951">
    <property type="entry name" value="Fungal_trans_2"/>
    <property type="match status" value="1"/>
</dbReference>
<dbReference type="CDD" id="cd00067">
    <property type="entry name" value="GAL4"/>
    <property type="match status" value="1"/>
</dbReference>